<accession>A0ABM7DRU7</accession>
<evidence type="ECO:0000313" key="4">
    <source>
        <dbReference type="EMBL" id="AZQ12425.1"/>
    </source>
</evidence>
<organism evidence="4 5">
    <name type="scientific">Shewanella khirikhana</name>
    <dbReference type="NCBI Taxonomy" id="1965282"/>
    <lineage>
        <taxon>Bacteria</taxon>
        <taxon>Pseudomonadati</taxon>
        <taxon>Pseudomonadota</taxon>
        <taxon>Gammaproteobacteria</taxon>
        <taxon>Alteromonadales</taxon>
        <taxon>Shewanellaceae</taxon>
        <taxon>Shewanella</taxon>
    </lineage>
</organism>
<keyword evidence="1 2" id="KW-0732">Signal</keyword>
<evidence type="ECO:0000313" key="5">
    <source>
        <dbReference type="Proteomes" id="UP000278437"/>
    </source>
</evidence>
<protein>
    <submittedName>
        <fullName evidence="4">Outer membrane protein A</fullName>
    </submittedName>
</protein>
<proteinExistence type="predicted"/>
<dbReference type="InterPro" id="IPR027385">
    <property type="entry name" value="Beta-barrel_OMP"/>
</dbReference>
<dbReference type="Proteomes" id="UP000278437">
    <property type="component" value="Chromosome"/>
</dbReference>
<name>A0ABM7DRU7_9GAMM</name>
<dbReference type="EMBL" id="CP020373">
    <property type="protein sequence ID" value="AZQ12425.1"/>
    <property type="molecule type" value="Genomic_DNA"/>
</dbReference>
<dbReference type="Gene3D" id="2.40.160.20">
    <property type="match status" value="1"/>
</dbReference>
<dbReference type="SUPFAM" id="SSF56925">
    <property type="entry name" value="OMPA-like"/>
    <property type="match status" value="1"/>
</dbReference>
<evidence type="ECO:0000256" key="2">
    <source>
        <dbReference type="SAM" id="SignalP"/>
    </source>
</evidence>
<evidence type="ECO:0000256" key="1">
    <source>
        <dbReference type="ARBA" id="ARBA00022729"/>
    </source>
</evidence>
<sequence>MLTAAQSSKTTYKGNMMKLKPLLIAAMLLGAATPAFAAKDLGFYAGGYVANTNLDDKIGPFDESAWGLGAYGGYNFNPSFGLETSVFGTDSFVDGADLQVVGLTFAPTVRHAFTDAVTVYLKGGLVYQVITSDSGYDDDYQGTGYLLGAGVDVTLTENMALRVFYEFSEIEPEHDELTNYFANTRMDHYGVGLHWRF</sequence>
<feature type="chain" id="PRO_5046968497" evidence="2">
    <location>
        <begin position="38"/>
        <end position="197"/>
    </location>
</feature>
<dbReference type="Pfam" id="PF13505">
    <property type="entry name" value="OMP_b-brl"/>
    <property type="match status" value="1"/>
</dbReference>
<feature type="signal peptide" evidence="2">
    <location>
        <begin position="1"/>
        <end position="37"/>
    </location>
</feature>
<feature type="domain" description="Outer membrane protein beta-barrel" evidence="3">
    <location>
        <begin position="24"/>
        <end position="197"/>
    </location>
</feature>
<reference evidence="5" key="1">
    <citation type="submission" date="2017-03" db="EMBL/GenBank/DDBJ databases">
        <title>Full genome sequence of a non-lethal Shewanella isolate that potentiates virulence of Vibio parahaemolyticus causing acute hepatopancreatic necrosis disease (AHPND) in shrimp.</title>
        <authorList>
            <person name="Prachumwat A."/>
            <person name="Sritunyalucksana K."/>
        </authorList>
    </citation>
    <scope>NUCLEOTIDE SEQUENCE [LARGE SCALE GENOMIC DNA]</scope>
    <source>
        <strain evidence="5">TH2012</strain>
    </source>
</reference>
<dbReference type="InterPro" id="IPR011250">
    <property type="entry name" value="OMP/PagP_B-barrel"/>
</dbReference>
<evidence type="ECO:0000259" key="3">
    <source>
        <dbReference type="Pfam" id="PF13505"/>
    </source>
</evidence>
<gene>
    <name evidence="4" type="primary">ompA_3</name>
    <name evidence="4" type="ORF">STH12_03365</name>
</gene>
<keyword evidence="5" id="KW-1185">Reference proteome</keyword>